<evidence type="ECO:0000313" key="7">
    <source>
        <dbReference type="EMBL" id="SFV74252.1"/>
    </source>
</evidence>
<keyword evidence="7" id="KW-0456">Lyase</keyword>
<dbReference type="GO" id="GO:0016829">
    <property type="term" value="F:lyase activity"/>
    <property type="evidence" value="ECO:0007669"/>
    <property type="project" value="UniProtKB-KW"/>
</dbReference>
<dbReference type="AlphaFoldDB" id="A0A1K1LHR0"/>
<dbReference type="PANTHER" id="PTHR32071:SF57">
    <property type="entry name" value="C4-DICARBOXYLATE TRANSPORT TRANSCRIPTIONAL REGULATORY PROTEIN DCTD"/>
    <property type="match status" value="1"/>
</dbReference>
<dbReference type="InterPro" id="IPR027417">
    <property type="entry name" value="P-loop_NTPase"/>
</dbReference>
<dbReference type="InterPro" id="IPR025944">
    <property type="entry name" value="Sigma_54_int_dom_CS"/>
</dbReference>
<evidence type="ECO:0000256" key="2">
    <source>
        <dbReference type="ARBA" id="ARBA00022840"/>
    </source>
</evidence>
<keyword evidence="8" id="KW-1185">Reference proteome</keyword>
<keyword evidence="1" id="KW-0547">Nucleotide-binding</keyword>
<keyword evidence="4" id="KW-0238">DNA-binding</keyword>
<keyword evidence="2" id="KW-0067">ATP-binding</keyword>
<evidence type="ECO:0000256" key="4">
    <source>
        <dbReference type="ARBA" id="ARBA00023125"/>
    </source>
</evidence>
<dbReference type="Gene3D" id="1.10.8.60">
    <property type="match status" value="1"/>
</dbReference>
<dbReference type="Gene3D" id="1.10.10.60">
    <property type="entry name" value="Homeodomain-like"/>
    <property type="match status" value="1"/>
</dbReference>
<evidence type="ECO:0000313" key="8">
    <source>
        <dbReference type="Proteomes" id="UP000186323"/>
    </source>
</evidence>
<dbReference type="GO" id="GO:0006355">
    <property type="term" value="P:regulation of DNA-templated transcription"/>
    <property type="evidence" value="ECO:0007669"/>
    <property type="project" value="InterPro"/>
</dbReference>
<dbReference type="InterPro" id="IPR002078">
    <property type="entry name" value="Sigma_54_int"/>
</dbReference>
<keyword evidence="5" id="KW-0804">Transcription</keyword>
<dbReference type="PANTHER" id="PTHR32071">
    <property type="entry name" value="TRANSCRIPTIONAL REGULATORY PROTEIN"/>
    <property type="match status" value="1"/>
</dbReference>
<dbReference type="CDD" id="cd00009">
    <property type="entry name" value="AAA"/>
    <property type="match status" value="1"/>
</dbReference>
<dbReference type="SUPFAM" id="SSF52540">
    <property type="entry name" value="P-loop containing nucleoside triphosphate hydrolases"/>
    <property type="match status" value="1"/>
</dbReference>
<dbReference type="KEGG" id="dpg:DESPIGER_2433"/>
<gene>
    <name evidence="7" type="ORF">DESPIGER_2433</name>
</gene>
<dbReference type="GO" id="GO:0003677">
    <property type="term" value="F:DNA binding"/>
    <property type="evidence" value="ECO:0007669"/>
    <property type="project" value="UniProtKB-KW"/>
</dbReference>
<dbReference type="PROSITE" id="PS00688">
    <property type="entry name" value="SIGMA54_INTERACT_3"/>
    <property type="match status" value="1"/>
</dbReference>
<dbReference type="Pfam" id="PF25601">
    <property type="entry name" value="AAA_lid_14"/>
    <property type="match status" value="1"/>
</dbReference>
<reference evidence="8" key="1">
    <citation type="submission" date="2016-10" db="EMBL/GenBank/DDBJ databases">
        <authorList>
            <person name="Wegmann U."/>
        </authorList>
    </citation>
    <scope>NUCLEOTIDE SEQUENCE [LARGE SCALE GENOMIC DNA]</scope>
</reference>
<dbReference type="EMBL" id="LT630450">
    <property type="protein sequence ID" value="SFV74252.1"/>
    <property type="molecule type" value="Genomic_DNA"/>
</dbReference>
<name>A0A1K1LHR0_9BACT</name>
<dbReference type="RefSeq" id="WP_162273864.1">
    <property type="nucleotide sequence ID" value="NZ_CALJDE010000059.1"/>
</dbReference>
<dbReference type="PROSITE" id="PS50045">
    <property type="entry name" value="SIGMA54_INTERACT_4"/>
    <property type="match status" value="1"/>
</dbReference>
<dbReference type="PROSITE" id="PS00676">
    <property type="entry name" value="SIGMA54_INTERACT_2"/>
    <property type="match status" value="1"/>
</dbReference>
<dbReference type="InterPro" id="IPR058031">
    <property type="entry name" value="AAA_lid_NorR"/>
</dbReference>
<dbReference type="FunFam" id="3.40.50.300:FF:000006">
    <property type="entry name" value="DNA-binding transcriptional regulator NtrC"/>
    <property type="match status" value="1"/>
</dbReference>
<dbReference type="Gene3D" id="3.40.50.300">
    <property type="entry name" value="P-loop containing nucleotide triphosphate hydrolases"/>
    <property type="match status" value="1"/>
</dbReference>
<evidence type="ECO:0000259" key="6">
    <source>
        <dbReference type="PROSITE" id="PS50045"/>
    </source>
</evidence>
<feature type="domain" description="Sigma-54 factor interaction" evidence="6">
    <location>
        <begin position="267"/>
        <end position="497"/>
    </location>
</feature>
<evidence type="ECO:0000256" key="3">
    <source>
        <dbReference type="ARBA" id="ARBA00023015"/>
    </source>
</evidence>
<evidence type="ECO:0000256" key="1">
    <source>
        <dbReference type="ARBA" id="ARBA00022741"/>
    </source>
</evidence>
<protein>
    <submittedName>
        <fullName evidence="7">Formate hydrogenlyase transcriptional activator</fullName>
    </submittedName>
</protein>
<organism evidence="7 8">
    <name type="scientific">Desulfovibrio piger</name>
    <dbReference type="NCBI Taxonomy" id="901"/>
    <lineage>
        <taxon>Bacteria</taxon>
        <taxon>Pseudomonadati</taxon>
        <taxon>Thermodesulfobacteriota</taxon>
        <taxon>Desulfovibrionia</taxon>
        <taxon>Desulfovibrionales</taxon>
        <taxon>Desulfovibrionaceae</taxon>
        <taxon>Desulfovibrio</taxon>
    </lineage>
</organism>
<proteinExistence type="predicted"/>
<dbReference type="InterPro" id="IPR003593">
    <property type="entry name" value="AAA+_ATPase"/>
</dbReference>
<accession>A0A1K1LHR0</accession>
<dbReference type="Proteomes" id="UP000186323">
    <property type="component" value="Chromosome I"/>
</dbReference>
<dbReference type="SMART" id="SM00382">
    <property type="entry name" value="AAA"/>
    <property type="match status" value="1"/>
</dbReference>
<evidence type="ECO:0000256" key="5">
    <source>
        <dbReference type="ARBA" id="ARBA00023163"/>
    </source>
</evidence>
<sequence>MHETVPRHVALRKSALLDHLSEAILAVSRKGDIFPVNNAGLKLLALTGRSVKKLKEILFSELSLPRVLEAGDATEIRLRKLNIADHTYLIDSFFDGADLVLLLSDITDVKKMAEDLSQQFTHLLRFKMSMQCITDGIVITDAFERVVFMNATMHDILSSQHKKYEVRTLKDLELLLGIFSENEEGASLPESFCRDEKTGRTFLAEKRKLMLAGERLHGFLICFSAVSALDGQPLKSSLKTAPAPLGDPHCPPAANRRKAEKTSIQSFVGQSKSVLRIKAIIKKVAPSSSTVLLQSESGTGKELLARSLHELSERAGGPFIKLNCASLPESLLEAEVFGYDSGAFTGAKKSGNPGLFEQAHTGTIFLDELGEMSLSLQAKLLRIIQEREVQRIGGQSSKQLDVRIVAATNRDLLQLVKQGRFRSDLLFRLNVVSITIPPLRERKEDIKSLIIYFLRLYAQVFKKNISGVSKEVYYLFMNYDWPGNVRELGNIIEYAFNIIDGNIIESRHLPQYLLDASTAPSGGSRTLDDMVADYAFKTVMDSLEQHKGNKALAALSLGISRAKLYRIIAGRKKPAGL</sequence>
<dbReference type="GO" id="GO:0005524">
    <property type="term" value="F:ATP binding"/>
    <property type="evidence" value="ECO:0007669"/>
    <property type="project" value="UniProtKB-KW"/>
</dbReference>
<dbReference type="Pfam" id="PF00158">
    <property type="entry name" value="Sigma54_activat"/>
    <property type="match status" value="1"/>
</dbReference>
<dbReference type="InterPro" id="IPR025943">
    <property type="entry name" value="Sigma_54_int_dom_ATP-bd_2"/>
</dbReference>
<keyword evidence="3" id="KW-0805">Transcription regulation</keyword>